<dbReference type="Pfam" id="PF20275">
    <property type="entry name" value="CTD10"/>
    <property type="match status" value="1"/>
</dbReference>
<dbReference type="OrthoDB" id="397330at2"/>
<sequence length="321" mass="37570">MSESKNSLIERIALRLSTYQTYITNLSKIGKTDENLNAERIYTDVINTIFNLELSNYNSVIFNNPGFDLIDKKNKILIQVSATCSKNKIQNSLSKININEYQNYNFKFLCISNQEIKNVKKLKFQIPNTLLFEPKKDIWDVSFLIQHLYEVDIIKLEKLLTYLNQETLDIINFKTLSSDIATIINILSTKMDNQYEDNNNKVFNIEEKIVYNNLFSIRNYIYNNASSISKVIKVYEEFEKQGKNISKNVISQISRTYYELLSKYDDPIKIFWEIIWNLENIVKNSSNLDIKNISVENIRSSLSVIVVDAFMKCKIYKKPGE</sequence>
<dbReference type="RefSeq" id="WP_013448064.1">
    <property type="nucleotide sequence ID" value="NC_014751.1"/>
</dbReference>
<keyword evidence="4" id="KW-1185">Reference proteome</keyword>
<reference evidence="4" key="1">
    <citation type="submission" date="2010-07" db="EMBL/GenBank/DDBJ databases">
        <title>Genome sequence of Mycoplasma leachii PG50 MU clone A8.</title>
        <authorList>
            <person name="Wise K."/>
            <person name="Calcutt M.J."/>
            <person name="Foecking M.F."/>
            <person name="Madupu R."/>
            <person name="DeBoy R.T."/>
            <person name="Roske K."/>
            <person name="Martin T.R."/>
            <person name="Hvinden M.L."/>
            <person name="Durkin A.S."/>
            <person name="Glass J."/>
            <person name="Methe B.A."/>
        </authorList>
    </citation>
    <scope>NUCLEOTIDE SEQUENCE [LARGE SCALE GENOMIC DNA]</scope>
    <source>
        <strain evidence="4">DSM 21131 / NCTC 10133 / N29 / PG50</strain>
    </source>
</reference>
<accession>E4PSN1</accession>
<dbReference type="AlphaFoldDB" id="E4PSN1"/>
<dbReference type="InterPro" id="IPR046919">
    <property type="entry name" value="ABC-3C_CTD10"/>
</dbReference>
<feature type="domain" description="ABC-three component systems C-terminal" evidence="1">
    <location>
        <begin position="178"/>
        <end position="317"/>
    </location>
</feature>
<dbReference type="Pfam" id="PF21941">
    <property type="entry name" value="SMEK_N"/>
    <property type="match status" value="1"/>
</dbReference>
<protein>
    <recommendedName>
        <fullName evidence="5">SMEK domain-containing protein</fullName>
    </recommendedName>
</protein>
<organism evidence="3 4">
    <name type="scientific">Mycoplasma leachii (strain DSM 21131 / NCTC 10133 / N29 / PG50)</name>
    <dbReference type="NCBI Taxonomy" id="880447"/>
    <lineage>
        <taxon>Bacteria</taxon>
        <taxon>Bacillati</taxon>
        <taxon>Mycoplasmatota</taxon>
        <taxon>Mollicutes</taxon>
        <taxon>Mycoplasmataceae</taxon>
        <taxon>Mycoplasma</taxon>
    </lineage>
</organism>
<evidence type="ECO:0008006" key="5">
    <source>
        <dbReference type="Google" id="ProtNLM"/>
    </source>
</evidence>
<reference evidence="3 4" key="2">
    <citation type="journal article" date="2012" name="J. Bacteriol.">
        <title>Complete Genome Sequences of Mycoplasma leachii Strain PG50T and the Pathogenic Mycoplasma mycoides subsp. mycoides Small Colony Biotype Strain Gladysdale.</title>
        <authorList>
            <person name="Wise K.S."/>
            <person name="Calcutt M.J."/>
            <person name="Foecking M.F."/>
            <person name="Madupu R."/>
            <person name="Deboy R.T."/>
            <person name="Roske K."/>
            <person name="Hvinden M.L."/>
            <person name="Martin T.R."/>
            <person name="Durkin A.S."/>
            <person name="Glass J.I."/>
            <person name="Methe B.A."/>
        </authorList>
    </citation>
    <scope>NUCLEOTIDE SEQUENCE [LARGE SCALE GENOMIC DNA]</scope>
    <source>
        <strain evidence="4">DSM 21131 / NCTC 10133 / N29 / PG50</strain>
    </source>
</reference>
<evidence type="ECO:0000313" key="3">
    <source>
        <dbReference type="EMBL" id="ADR24038.1"/>
    </source>
</evidence>
<dbReference type="Proteomes" id="UP000008712">
    <property type="component" value="Chromosome"/>
</dbReference>
<dbReference type="InterPro" id="IPR047740">
    <property type="entry name" value="SMEK_dom"/>
</dbReference>
<evidence type="ECO:0000259" key="1">
    <source>
        <dbReference type="Pfam" id="PF20275"/>
    </source>
</evidence>
<name>E4PSN1_MYCLG</name>
<dbReference type="eggNOG" id="ENOG502Z8AU">
    <property type="taxonomic scope" value="Bacteria"/>
</dbReference>
<gene>
    <name evidence="3" type="ordered locus">MSB_A0831</name>
</gene>
<feature type="domain" description="SMEK" evidence="2">
    <location>
        <begin position="12"/>
        <end position="147"/>
    </location>
</feature>
<evidence type="ECO:0000259" key="2">
    <source>
        <dbReference type="Pfam" id="PF21941"/>
    </source>
</evidence>
<dbReference type="HOGENOM" id="CLU_865560_0_0_14"/>
<dbReference type="EMBL" id="CP002108">
    <property type="protein sequence ID" value="ADR24038.1"/>
    <property type="molecule type" value="Genomic_DNA"/>
</dbReference>
<dbReference type="NCBIfam" id="NF033859">
    <property type="entry name" value="SMEK_N"/>
    <property type="match status" value="1"/>
</dbReference>
<evidence type="ECO:0000313" key="4">
    <source>
        <dbReference type="Proteomes" id="UP000008712"/>
    </source>
</evidence>
<proteinExistence type="predicted"/>
<dbReference type="KEGG" id="mlc:MSB_A0831"/>